<evidence type="ECO:0000256" key="1">
    <source>
        <dbReference type="SAM" id="MobiDB-lite"/>
    </source>
</evidence>
<name>A0ABT4JBX4_9RHOB</name>
<dbReference type="RefSeq" id="WP_268944655.1">
    <property type="nucleotide sequence ID" value="NZ_JAPTYD010000140.1"/>
</dbReference>
<dbReference type="EMBL" id="JAPTYD010000140">
    <property type="protein sequence ID" value="MCZ0964570.1"/>
    <property type="molecule type" value="Genomic_DNA"/>
</dbReference>
<feature type="region of interest" description="Disordered" evidence="1">
    <location>
        <begin position="56"/>
        <end position="76"/>
    </location>
</feature>
<accession>A0ABT4JBX4</accession>
<organism evidence="2 3">
    <name type="scientific">Paracoccus benzoatiresistens</name>
    <dbReference type="NCBI Taxonomy" id="2997341"/>
    <lineage>
        <taxon>Bacteria</taxon>
        <taxon>Pseudomonadati</taxon>
        <taxon>Pseudomonadota</taxon>
        <taxon>Alphaproteobacteria</taxon>
        <taxon>Rhodobacterales</taxon>
        <taxon>Paracoccaceae</taxon>
        <taxon>Paracoccus</taxon>
    </lineage>
</organism>
<feature type="non-terminal residue" evidence="2">
    <location>
        <position position="1"/>
    </location>
</feature>
<proteinExistence type="predicted"/>
<comment type="caution">
    <text evidence="2">The sequence shown here is derived from an EMBL/GenBank/DDBJ whole genome shotgun (WGS) entry which is preliminary data.</text>
</comment>
<protein>
    <submittedName>
        <fullName evidence="2">Uncharacterized protein</fullName>
    </submittedName>
</protein>
<dbReference type="Proteomes" id="UP001149822">
    <property type="component" value="Unassembled WGS sequence"/>
</dbReference>
<evidence type="ECO:0000313" key="2">
    <source>
        <dbReference type="EMBL" id="MCZ0964570.1"/>
    </source>
</evidence>
<keyword evidence="3" id="KW-1185">Reference proteome</keyword>
<gene>
    <name evidence="2" type="ORF">OU682_23805</name>
</gene>
<evidence type="ECO:0000313" key="3">
    <source>
        <dbReference type="Proteomes" id="UP001149822"/>
    </source>
</evidence>
<sequence length="76" mass="7876">AAGTFAGMGQAMAAMSRPAAEYAPDVIAGHSHNERFTVFCGLQAVLRKSKVSAGRISGHLGSKSLSANKLETARDD</sequence>
<reference evidence="2" key="1">
    <citation type="submission" date="2022-12" db="EMBL/GenBank/DDBJ databases">
        <title>Paracoccus sp. EF6 isolated from a lake water.</title>
        <authorList>
            <person name="Liu H."/>
        </authorList>
    </citation>
    <scope>NUCLEOTIDE SEQUENCE</scope>
    <source>
        <strain evidence="2">EF6</strain>
    </source>
</reference>